<gene>
    <name evidence="1" type="ORF">Fot_06105</name>
</gene>
<keyword evidence="2" id="KW-1185">Reference proteome</keyword>
<dbReference type="EMBL" id="JBFOLJ010000002">
    <property type="protein sequence ID" value="KAL2552486.1"/>
    <property type="molecule type" value="Genomic_DNA"/>
</dbReference>
<accession>A0ABD1WSC9</accession>
<organism evidence="1 2">
    <name type="scientific">Forsythia ovata</name>
    <dbReference type="NCBI Taxonomy" id="205694"/>
    <lineage>
        <taxon>Eukaryota</taxon>
        <taxon>Viridiplantae</taxon>
        <taxon>Streptophyta</taxon>
        <taxon>Embryophyta</taxon>
        <taxon>Tracheophyta</taxon>
        <taxon>Spermatophyta</taxon>
        <taxon>Magnoliopsida</taxon>
        <taxon>eudicotyledons</taxon>
        <taxon>Gunneridae</taxon>
        <taxon>Pentapetalae</taxon>
        <taxon>asterids</taxon>
        <taxon>lamiids</taxon>
        <taxon>Lamiales</taxon>
        <taxon>Oleaceae</taxon>
        <taxon>Forsythieae</taxon>
        <taxon>Forsythia</taxon>
    </lineage>
</organism>
<dbReference type="Proteomes" id="UP001604277">
    <property type="component" value="Unassembled WGS sequence"/>
</dbReference>
<dbReference type="AlphaFoldDB" id="A0ABD1WSC9"/>
<proteinExistence type="predicted"/>
<evidence type="ECO:0000313" key="1">
    <source>
        <dbReference type="EMBL" id="KAL2552486.1"/>
    </source>
</evidence>
<comment type="caution">
    <text evidence="1">The sequence shown here is derived from an EMBL/GenBank/DDBJ whole genome shotgun (WGS) entry which is preliminary data.</text>
</comment>
<protein>
    <submittedName>
        <fullName evidence="1">Uncharacterized protein</fullName>
    </submittedName>
</protein>
<name>A0ABD1WSC9_9LAMI</name>
<reference evidence="2" key="1">
    <citation type="submission" date="2024-07" db="EMBL/GenBank/DDBJ databases">
        <title>Two chromosome-level genome assemblies of Korean endemic species Abeliophyllum distichum and Forsythia ovata (Oleaceae).</title>
        <authorList>
            <person name="Jang H."/>
        </authorList>
    </citation>
    <scope>NUCLEOTIDE SEQUENCE [LARGE SCALE GENOMIC DNA]</scope>
</reference>
<evidence type="ECO:0000313" key="2">
    <source>
        <dbReference type="Proteomes" id="UP001604277"/>
    </source>
</evidence>
<sequence length="126" mass="14111">MRERVGDFCWKSLGDFYWKGIWSLAISVGRVGKRLGDFCQKGWEEMKGLKEMRKIFAGRGVLAETKVVQGILVTEEFDCIFEDIHPRTMRGSLIRIPSPVVRGSLILVAGRGEIGEGASQAFLCVM</sequence>